<proteinExistence type="predicted"/>
<reference evidence="1 2" key="1">
    <citation type="submission" date="2017-11" db="EMBL/GenBank/DDBJ databases">
        <authorList>
            <person name="Han C.G."/>
        </authorList>
    </citation>
    <scope>NUCLEOTIDE SEQUENCE [LARGE SCALE GENOMIC DNA]</scope>
    <source>
        <strain evidence="1">CFBP6411</strain>
    </source>
</reference>
<evidence type="ECO:0000313" key="2">
    <source>
        <dbReference type="Proteomes" id="UP000238093"/>
    </source>
</evidence>
<dbReference type="AlphaFoldDB" id="A0A2K4WH19"/>
<dbReference type="Proteomes" id="UP000238093">
    <property type="component" value="Chromosome I"/>
</dbReference>
<accession>A0A2K4WH19</accession>
<sequence>MLFGLESSTLKPEKAINVRSALVSALTLEVAEGTPV</sequence>
<evidence type="ECO:0000313" key="1">
    <source>
        <dbReference type="EMBL" id="SOS35190.1"/>
    </source>
</evidence>
<gene>
    <name evidence="1" type="ORF">CFBP6411_03833</name>
</gene>
<protein>
    <submittedName>
        <fullName evidence="1">Uncharacterized protein</fullName>
    </submittedName>
</protein>
<name>A0A2K4WH19_9PSED</name>
<organism evidence="1 2">
    <name type="scientific">Pseudomonas syringae group genomosp. 3</name>
    <dbReference type="NCBI Taxonomy" id="251701"/>
    <lineage>
        <taxon>Bacteria</taxon>
        <taxon>Pseudomonadati</taxon>
        <taxon>Pseudomonadota</taxon>
        <taxon>Gammaproteobacteria</taxon>
        <taxon>Pseudomonadales</taxon>
        <taxon>Pseudomonadaceae</taxon>
        <taxon>Pseudomonas</taxon>
    </lineage>
</organism>
<dbReference type="EMBL" id="LT963408">
    <property type="protein sequence ID" value="SOS35190.1"/>
    <property type="molecule type" value="Genomic_DNA"/>
</dbReference>